<dbReference type="EMBL" id="JYDU01000027">
    <property type="protein sequence ID" value="KRX97854.1"/>
    <property type="molecule type" value="Genomic_DNA"/>
</dbReference>
<evidence type="ECO:0000313" key="2">
    <source>
        <dbReference type="Proteomes" id="UP000054815"/>
    </source>
</evidence>
<evidence type="ECO:0000313" key="1">
    <source>
        <dbReference type="EMBL" id="KRX97854.1"/>
    </source>
</evidence>
<name>A0A0V0YBN5_TRIPS</name>
<proteinExistence type="predicted"/>
<sequence>MKGARDVFKEQQTTALRDGILKGKIEEKFRQCHAMASWINSQLVEEKIFLIKYISRSDSYAKPHDNCDFPFSALKPCGKGPMTVFQKLSNKS</sequence>
<dbReference type="AlphaFoldDB" id="A0A0V0YBN5"/>
<comment type="caution">
    <text evidence="1">The sequence shown here is derived from an EMBL/GenBank/DDBJ whole genome shotgun (WGS) entry which is preliminary data.</text>
</comment>
<accession>A0A0V0YBN5</accession>
<dbReference type="Proteomes" id="UP000054815">
    <property type="component" value="Unassembled WGS sequence"/>
</dbReference>
<protein>
    <submittedName>
        <fullName evidence="1">Uncharacterized protein</fullName>
    </submittedName>
</protein>
<organism evidence="1 2">
    <name type="scientific">Trichinella pseudospiralis</name>
    <name type="common">Parasitic roundworm</name>
    <dbReference type="NCBI Taxonomy" id="6337"/>
    <lineage>
        <taxon>Eukaryota</taxon>
        <taxon>Metazoa</taxon>
        <taxon>Ecdysozoa</taxon>
        <taxon>Nematoda</taxon>
        <taxon>Enoplea</taxon>
        <taxon>Dorylaimia</taxon>
        <taxon>Trichinellida</taxon>
        <taxon>Trichinellidae</taxon>
        <taxon>Trichinella</taxon>
    </lineage>
</organism>
<gene>
    <name evidence="1" type="ORF">T4E_6007</name>
</gene>
<reference evidence="1 2" key="1">
    <citation type="submission" date="2015-01" db="EMBL/GenBank/DDBJ databases">
        <title>Evolution of Trichinella species and genotypes.</title>
        <authorList>
            <person name="Korhonen P.K."/>
            <person name="Edoardo P."/>
            <person name="Giuseppe L.R."/>
            <person name="Gasser R.B."/>
        </authorList>
    </citation>
    <scope>NUCLEOTIDE SEQUENCE [LARGE SCALE GENOMIC DNA]</scope>
    <source>
        <strain evidence="1">ISS141</strain>
    </source>
</reference>